<protein>
    <recommendedName>
        <fullName evidence="2">Monooxygenase</fullName>
    </recommendedName>
</protein>
<accession>A0A6J4SLK7</accession>
<evidence type="ECO:0008006" key="2">
    <source>
        <dbReference type="Google" id="ProtNLM"/>
    </source>
</evidence>
<dbReference type="InterPro" id="IPR036188">
    <property type="entry name" value="FAD/NAD-bd_sf"/>
</dbReference>
<dbReference type="AlphaFoldDB" id="A0A6J4SLK7"/>
<dbReference type="EMBL" id="CADCVQ010000073">
    <property type="protein sequence ID" value="CAA9496986.1"/>
    <property type="molecule type" value="Genomic_DNA"/>
</dbReference>
<dbReference type="SUPFAM" id="SSF51905">
    <property type="entry name" value="FAD/NAD(P)-binding domain"/>
    <property type="match status" value="1"/>
</dbReference>
<organism evidence="1">
    <name type="scientific">uncultured Solirubrobacteraceae bacterium</name>
    <dbReference type="NCBI Taxonomy" id="1162706"/>
    <lineage>
        <taxon>Bacteria</taxon>
        <taxon>Bacillati</taxon>
        <taxon>Actinomycetota</taxon>
        <taxon>Thermoleophilia</taxon>
        <taxon>Solirubrobacterales</taxon>
        <taxon>Solirubrobacteraceae</taxon>
        <taxon>environmental samples</taxon>
    </lineage>
</organism>
<proteinExistence type="predicted"/>
<gene>
    <name evidence="1" type="ORF">AVDCRST_MAG67-1772</name>
</gene>
<name>A0A6J4SLK7_9ACTN</name>
<reference evidence="1" key="1">
    <citation type="submission" date="2020-02" db="EMBL/GenBank/DDBJ databases">
        <authorList>
            <person name="Meier V. D."/>
        </authorList>
    </citation>
    <scope>NUCLEOTIDE SEQUENCE</scope>
    <source>
        <strain evidence="1">AVDCRST_MAG67</strain>
    </source>
</reference>
<dbReference type="Gene3D" id="3.50.50.60">
    <property type="entry name" value="FAD/NAD(P)-binding domain"/>
    <property type="match status" value="1"/>
</dbReference>
<sequence>MGSSPRRARRKGIVLRPRATAASGATVAFADSGEVDVAAVIGATGFALDHSWIDVPVFAPDGAVVHARGVTASPSLYFLGLSWMHSRGSALLGWVKEDAAYIAEQIRTRAG</sequence>
<evidence type="ECO:0000313" key="1">
    <source>
        <dbReference type="EMBL" id="CAA9496986.1"/>
    </source>
</evidence>